<dbReference type="EMBL" id="JBJUIK010000016">
    <property type="protein sequence ID" value="KAL3499715.1"/>
    <property type="molecule type" value="Genomic_DNA"/>
</dbReference>
<reference evidence="1 2" key="1">
    <citation type="submission" date="2024-11" db="EMBL/GenBank/DDBJ databases">
        <title>A near-complete genome assembly of Cinchona calisaya.</title>
        <authorList>
            <person name="Lian D.C."/>
            <person name="Zhao X.W."/>
            <person name="Wei L."/>
        </authorList>
    </citation>
    <scope>NUCLEOTIDE SEQUENCE [LARGE SCALE GENOMIC DNA]</scope>
    <source>
        <tissue evidence="1">Nenye</tissue>
    </source>
</reference>
<sequence>METSNNSSSRNSGGVIVTKERMVKLENPFSLKVGQVFTGFGIGCGIGIGVGRPINLGAIPMLNQVMSATRGATDVFSGVGRHVNSSLRKLGAKNIEAGIGCGVGFGHGFGVGLAIKPGVVHQLQSCLIQTMANLMTRFGIAPSLPSVQGAFPVSLQGGLSMTNEPSISNPLGTVAQLAKKAPDLTPQGLLGDANTVSSNETVAYKNNPSNASYSNRTEKVLSNFLQNPLLKDEDKEVNDLAEQLRSENNILQMVLSHQRVIEELMKENEKLHKILLEDLKISPEKLQATSLSISSSKSPCTECFECRRRRRKK</sequence>
<keyword evidence="2" id="KW-1185">Reference proteome</keyword>
<proteinExistence type="predicted"/>
<dbReference type="AlphaFoldDB" id="A0ABD2XZE1"/>
<dbReference type="PANTHER" id="PTHR36051:SF2">
    <property type="entry name" value="DYNAMIN"/>
    <property type="match status" value="1"/>
</dbReference>
<dbReference type="Proteomes" id="UP001630127">
    <property type="component" value="Unassembled WGS sequence"/>
</dbReference>
<comment type="caution">
    <text evidence="1">The sequence shown here is derived from an EMBL/GenBank/DDBJ whole genome shotgun (WGS) entry which is preliminary data.</text>
</comment>
<protein>
    <submittedName>
        <fullName evidence="1">Uncharacterized protein</fullName>
    </submittedName>
</protein>
<evidence type="ECO:0000313" key="1">
    <source>
        <dbReference type="EMBL" id="KAL3499715.1"/>
    </source>
</evidence>
<dbReference type="PANTHER" id="PTHR36051">
    <property type="entry name" value="DYNAMIN"/>
    <property type="match status" value="1"/>
</dbReference>
<name>A0ABD2XZE1_9GENT</name>
<gene>
    <name evidence="1" type="ORF">ACH5RR_038808</name>
</gene>
<organism evidence="1 2">
    <name type="scientific">Cinchona calisaya</name>
    <dbReference type="NCBI Taxonomy" id="153742"/>
    <lineage>
        <taxon>Eukaryota</taxon>
        <taxon>Viridiplantae</taxon>
        <taxon>Streptophyta</taxon>
        <taxon>Embryophyta</taxon>
        <taxon>Tracheophyta</taxon>
        <taxon>Spermatophyta</taxon>
        <taxon>Magnoliopsida</taxon>
        <taxon>eudicotyledons</taxon>
        <taxon>Gunneridae</taxon>
        <taxon>Pentapetalae</taxon>
        <taxon>asterids</taxon>
        <taxon>lamiids</taxon>
        <taxon>Gentianales</taxon>
        <taxon>Rubiaceae</taxon>
        <taxon>Cinchonoideae</taxon>
        <taxon>Cinchoneae</taxon>
        <taxon>Cinchona</taxon>
    </lineage>
</organism>
<evidence type="ECO:0000313" key="2">
    <source>
        <dbReference type="Proteomes" id="UP001630127"/>
    </source>
</evidence>
<accession>A0ABD2XZE1</accession>